<evidence type="ECO:0000256" key="1">
    <source>
        <dbReference type="SAM" id="MobiDB-lite"/>
    </source>
</evidence>
<dbReference type="OrthoDB" id="6246337at2759"/>
<keyword evidence="3" id="KW-1185">Reference proteome</keyword>
<gene>
    <name evidence="2" type="ORF">P879_01753</name>
</gene>
<name>A0A8T0DX19_9TREM</name>
<dbReference type="SUPFAM" id="SSF50729">
    <property type="entry name" value="PH domain-like"/>
    <property type="match status" value="1"/>
</dbReference>
<dbReference type="AlphaFoldDB" id="A0A8T0DX19"/>
<evidence type="ECO:0000313" key="3">
    <source>
        <dbReference type="Proteomes" id="UP000699462"/>
    </source>
</evidence>
<reference evidence="2 3" key="1">
    <citation type="submission" date="2019-07" db="EMBL/GenBank/DDBJ databases">
        <title>Annotation for the trematode Paragonimus westermani.</title>
        <authorList>
            <person name="Choi Y.-J."/>
        </authorList>
    </citation>
    <scope>NUCLEOTIDE SEQUENCE [LARGE SCALE GENOMIC DNA]</scope>
    <source>
        <strain evidence="2">180907_Pwestermani</strain>
    </source>
</reference>
<dbReference type="EMBL" id="JTDF01000370">
    <property type="protein sequence ID" value="KAF8571702.1"/>
    <property type="molecule type" value="Genomic_DNA"/>
</dbReference>
<organism evidence="2 3">
    <name type="scientific">Paragonimus westermani</name>
    <dbReference type="NCBI Taxonomy" id="34504"/>
    <lineage>
        <taxon>Eukaryota</taxon>
        <taxon>Metazoa</taxon>
        <taxon>Spiralia</taxon>
        <taxon>Lophotrochozoa</taxon>
        <taxon>Platyhelminthes</taxon>
        <taxon>Trematoda</taxon>
        <taxon>Digenea</taxon>
        <taxon>Plagiorchiida</taxon>
        <taxon>Troglotremata</taxon>
        <taxon>Troglotrematidae</taxon>
        <taxon>Paragonimus</taxon>
    </lineage>
</organism>
<accession>A0A8T0DX19</accession>
<dbReference type="Gene3D" id="2.30.29.30">
    <property type="entry name" value="Pleckstrin-homology domain (PH domain)/Phosphotyrosine-binding domain (PTB)"/>
    <property type="match status" value="1"/>
</dbReference>
<dbReference type="InterPro" id="IPR011993">
    <property type="entry name" value="PH-like_dom_sf"/>
</dbReference>
<dbReference type="Proteomes" id="UP000699462">
    <property type="component" value="Unassembled WGS sequence"/>
</dbReference>
<feature type="region of interest" description="Disordered" evidence="1">
    <location>
        <begin position="395"/>
        <end position="420"/>
    </location>
</feature>
<comment type="caution">
    <text evidence="2">The sequence shown here is derived from an EMBL/GenBank/DDBJ whole genome shotgun (WGS) entry which is preliminary data.</text>
</comment>
<evidence type="ECO:0008006" key="4">
    <source>
        <dbReference type="Google" id="ProtNLM"/>
    </source>
</evidence>
<sequence>MSDVGVILENFLCVRRKGKWKRRWCVIEKHATFTNSLRLFIWNTDKSVCYTQDAVNAYLWFLDPNHQGTLMLVCDYKVRCISFDNFEELNRWVERLKTFLTCNYFHADLVLASKESKLHSHARRRRRQLHSIASQKRTHSLAGNTNATGIFRTSAVTASGDGYLHVTRDRICFTTGPGCARPRLLATWSFDNDDLVQCGTARGKHVDDLDDSDDTNRASLFFLTASPNHTEAPGSHLFISGRAAELCEWIEANNKGAVYQAEWRQFTSLAAVKDQPFSSPLPNQSFLVDPLGMSGVSNPDSYSTLLCSTALSGHPFQTCCQCGLPSELGIEDERNERNSELDAPHRLCHRTQDNRDFHHQFSTESAMHRTDESGGSSCERSSIHDLEQIISSVVGCIPPPRSSDNRVENMPPSPRPDSKPEVVAENVASLTAAVATDTGTTTNSPLIKAPCQNCLAQAEFLARKQAGVFG</sequence>
<protein>
    <recommendedName>
        <fullName evidence="4">PH domain-containing protein</fullName>
    </recommendedName>
</protein>
<evidence type="ECO:0000313" key="2">
    <source>
        <dbReference type="EMBL" id="KAF8571702.1"/>
    </source>
</evidence>
<proteinExistence type="predicted"/>